<keyword evidence="16" id="KW-1185">Reference proteome</keyword>
<organism evidence="15 16">
    <name type="scientific">Luteitalea pratensis</name>
    <dbReference type="NCBI Taxonomy" id="1855912"/>
    <lineage>
        <taxon>Bacteria</taxon>
        <taxon>Pseudomonadati</taxon>
        <taxon>Acidobacteriota</taxon>
        <taxon>Vicinamibacteria</taxon>
        <taxon>Vicinamibacterales</taxon>
        <taxon>Vicinamibacteraceae</taxon>
        <taxon>Luteitalea</taxon>
    </lineage>
</organism>
<evidence type="ECO:0000256" key="8">
    <source>
        <dbReference type="ARBA" id="ARBA00023284"/>
    </source>
</evidence>
<evidence type="ECO:0000256" key="12">
    <source>
        <dbReference type="ARBA" id="ARBA00049091"/>
    </source>
</evidence>
<feature type="active site" description="Cysteine sulfenic acid (-SOH) intermediate; for peroxidase activity" evidence="13">
    <location>
        <position position="46"/>
    </location>
</feature>
<feature type="domain" description="Thioredoxin" evidence="14">
    <location>
        <begin position="4"/>
        <end position="157"/>
    </location>
</feature>
<keyword evidence="5" id="KW-0049">Antioxidant</keyword>
<dbReference type="Proteomes" id="UP000076079">
    <property type="component" value="Chromosome"/>
</dbReference>
<evidence type="ECO:0000256" key="9">
    <source>
        <dbReference type="ARBA" id="ARBA00032824"/>
    </source>
</evidence>
<evidence type="ECO:0000256" key="3">
    <source>
        <dbReference type="ARBA" id="ARBA00013017"/>
    </source>
</evidence>
<dbReference type="PATRIC" id="fig|1813736.3.peg.3788"/>
<dbReference type="CDD" id="cd03017">
    <property type="entry name" value="PRX_BCP"/>
    <property type="match status" value="1"/>
</dbReference>
<evidence type="ECO:0000259" key="14">
    <source>
        <dbReference type="PROSITE" id="PS51352"/>
    </source>
</evidence>
<evidence type="ECO:0000256" key="11">
    <source>
        <dbReference type="ARBA" id="ARBA00042639"/>
    </source>
</evidence>
<evidence type="ECO:0000256" key="4">
    <source>
        <dbReference type="ARBA" id="ARBA00022559"/>
    </source>
</evidence>
<dbReference type="InterPro" id="IPR050924">
    <property type="entry name" value="Peroxiredoxin_BCP/PrxQ"/>
</dbReference>
<evidence type="ECO:0000256" key="6">
    <source>
        <dbReference type="ARBA" id="ARBA00023002"/>
    </source>
</evidence>
<dbReference type="Gene3D" id="3.40.30.10">
    <property type="entry name" value="Glutaredoxin"/>
    <property type="match status" value="1"/>
</dbReference>
<proteinExistence type="inferred from homology"/>
<dbReference type="InterPro" id="IPR000866">
    <property type="entry name" value="AhpC/TSA"/>
</dbReference>
<dbReference type="GO" id="GO:0045454">
    <property type="term" value="P:cell redox homeostasis"/>
    <property type="evidence" value="ECO:0007669"/>
    <property type="project" value="TreeGrafter"/>
</dbReference>
<comment type="function">
    <text evidence="1">Thiol-specific peroxidase that catalyzes the reduction of hydrogen peroxide and organic hydroperoxides to water and alcohols, respectively. Plays a role in cell protection against oxidative stress by detoxifying peroxides and as sensor of hydrogen peroxide-mediated signaling events.</text>
</comment>
<dbReference type="OrthoDB" id="9812811at2"/>
<keyword evidence="8" id="KW-0676">Redox-active center</keyword>
<comment type="subunit">
    <text evidence="2">Monomer.</text>
</comment>
<dbReference type="SUPFAM" id="SSF52833">
    <property type="entry name" value="Thioredoxin-like"/>
    <property type="match status" value="1"/>
</dbReference>
<dbReference type="InterPro" id="IPR024706">
    <property type="entry name" value="Peroxiredoxin_AhpC-typ"/>
</dbReference>
<dbReference type="PIRSF" id="PIRSF000239">
    <property type="entry name" value="AHPC"/>
    <property type="match status" value="1"/>
</dbReference>
<evidence type="ECO:0000256" key="5">
    <source>
        <dbReference type="ARBA" id="ARBA00022862"/>
    </source>
</evidence>
<evidence type="ECO:0000313" key="15">
    <source>
        <dbReference type="EMBL" id="AMY10350.1"/>
    </source>
</evidence>
<reference evidence="15 16" key="1">
    <citation type="journal article" date="2016" name="Genome Announc.">
        <title>First Complete Genome Sequence of a Subdivision 6 Acidobacterium Strain.</title>
        <authorList>
            <person name="Huang S."/>
            <person name="Vieira S."/>
            <person name="Bunk B."/>
            <person name="Riedel T."/>
            <person name="Sproer C."/>
            <person name="Overmann J."/>
        </authorList>
    </citation>
    <scope>NUCLEOTIDE SEQUENCE [LARGE SCALE GENOMIC DNA]</scope>
    <source>
        <strain evidence="16">DSM 100886 HEG_-6_39</strain>
    </source>
</reference>
<evidence type="ECO:0000256" key="13">
    <source>
        <dbReference type="PIRSR" id="PIRSR000239-1"/>
    </source>
</evidence>
<evidence type="ECO:0000256" key="7">
    <source>
        <dbReference type="ARBA" id="ARBA00023157"/>
    </source>
</evidence>
<dbReference type="NCBIfam" id="NF006960">
    <property type="entry name" value="PRK09437.1"/>
    <property type="match status" value="1"/>
</dbReference>
<dbReference type="PANTHER" id="PTHR42801:SF4">
    <property type="entry name" value="AHPC_TSA FAMILY PROTEIN"/>
    <property type="match status" value="1"/>
</dbReference>
<dbReference type="AlphaFoldDB" id="A0A143PQF6"/>
<evidence type="ECO:0000256" key="10">
    <source>
        <dbReference type="ARBA" id="ARBA00038489"/>
    </source>
</evidence>
<dbReference type="GO" id="GO:0008379">
    <property type="term" value="F:thioredoxin peroxidase activity"/>
    <property type="evidence" value="ECO:0007669"/>
    <property type="project" value="TreeGrafter"/>
</dbReference>
<dbReference type="KEGG" id="abac:LuPra_03580"/>
<dbReference type="Pfam" id="PF00578">
    <property type="entry name" value="AhpC-TSA"/>
    <property type="match status" value="1"/>
</dbReference>
<sequence>MALIEPGTTAPAFSLPDQHGTIHTLSAYRGRPVVLFFYPKDDTSGCTKEACGFRDALPDFSKVQAAVFGVSILDTASKAKFAAKYGLTFPLLADEDHAVCDAYGVWQEKSMYGRKYMGIARVTYLIDATGAVVRRWDAVKVEDHAAEVLDAVNQLGDR</sequence>
<comment type="catalytic activity">
    <reaction evidence="12">
        <text>a hydroperoxide + [thioredoxin]-dithiol = an alcohol + [thioredoxin]-disulfide + H2O</text>
        <dbReference type="Rhea" id="RHEA:62620"/>
        <dbReference type="Rhea" id="RHEA-COMP:10698"/>
        <dbReference type="Rhea" id="RHEA-COMP:10700"/>
        <dbReference type="ChEBI" id="CHEBI:15377"/>
        <dbReference type="ChEBI" id="CHEBI:29950"/>
        <dbReference type="ChEBI" id="CHEBI:30879"/>
        <dbReference type="ChEBI" id="CHEBI:35924"/>
        <dbReference type="ChEBI" id="CHEBI:50058"/>
        <dbReference type="EC" id="1.11.1.24"/>
    </reaction>
</comment>
<dbReference type="EC" id="1.11.1.24" evidence="3"/>
<gene>
    <name evidence="15" type="primary">bcp_2</name>
    <name evidence="15" type="ORF">LuPra_03580</name>
</gene>
<comment type="similarity">
    <text evidence="10">Belongs to the peroxiredoxin family. BCP/PrxQ subfamily.</text>
</comment>
<dbReference type="STRING" id="1855912.LuPra_03580"/>
<evidence type="ECO:0000256" key="2">
    <source>
        <dbReference type="ARBA" id="ARBA00011245"/>
    </source>
</evidence>
<dbReference type="GO" id="GO:0005737">
    <property type="term" value="C:cytoplasm"/>
    <property type="evidence" value="ECO:0007669"/>
    <property type="project" value="TreeGrafter"/>
</dbReference>
<protein>
    <recommendedName>
        <fullName evidence="3">thioredoxin-dependent peroxiredoxin</fullName>
        <ecNumber evidence="3">1.11.1.24</ecNumber>
    </recommendedName>
    <alternativeName>
        <fullName evidence="9">Thioredoxin peroxidase</fullName>
    </alternativeName>
    <alternativeName>
        <fullName evidence="11">Thioredoxin-dependent peroxiredoxin Bcp</fullName>
    </alternativeName>
</protein>
<dbReference type="GO" id="GO:0034599">
    <property type="term" value="P:cellular response to oxidative stress"/>
    <property type="evidence" value="ECO:0007669"/>
    <property type="project" value="TreeGrafter"/>
</dbReference>
<reference evidence="16" key="2">
    <citation type="submission" date="2016-04" db="EMBL/GenBank/DDBJ databases">
        <title>First Complete Genome Sequence of a Subdivision 6 Acidobacterium.</title>
        <authorList>
            <person name="Huang S."/>
            <person name="Vieira S."/>
            <person name="Bunk B."/>
            <person name="Riedel T."/>
            <person name="Sproeer C."/>
            <person name="Overmann J."/>
        </authorList>
    </citation>
    <scope>NUCLEOTIDE SEQUENCE [LARGE SCALE GENOMIC DNA]</scope>
    <source>
        <strain evidence="16">DSM 100886 HEG_-6_39</strain>
    </source>
</reference>
<dbReference type="InterPro" id="IPR013766">
    <property type="entry name" value="Thioredoxin_domain"/>
</dbReference>
<dbReference type="PROSITE" id="PS51352">
    <property type="entry name" value="THIOREDOXIN_2"/>
    <property type="match status" value="1"/>
</dbReference>
<dbReference type="RefSeq" id="WP_110171997.1">
    <property type="nucleotide sequence ID" value="NZ_CP015136.1"/>
</dbReference>
<evidence type="ECO:0000256" key="1">
    <source>
        <dbReference type="ARBA" id="ARBA00003330"/>
    </source>
</evidence>
<keyword evidence="6 15" id="KW-0560">Oxidoreductase</keyword>
<dbReference type="InterPro" id="IPR036249">
    <property type="entry name" value="Thioredoxin-like_sf"/>
</dbReference>
<accession>A0A143PQF6</accession>
<keyword evidence="7" id="KW-1015">Disulfide bond</keyword>
<dbReference type="FunFam" id="3.40.30.10:FF:000007">
    <property type="entry name" value="Thioredoxin-dependent thiol peroxidase"/>
    <property type="match status" value="1"/>
</dbReference>
<evidence type="ECO:0000313" key="16">
    <source>
        <dbReference type="Proteomes" id="UP000076079"/>
    </source>
</evidence>
<dbReference type="PANTHER" id="PTHR42801">
    <property type="entry name" value="THIOREDOXIN-DEPENDENT PEROXIDE REDUCTASE"/>
    <property type="match status" value="1"/>
</dbReference>
<keyword evidence="4 15" id="KW-0575">Peroxidase</keyword>
<dbReference type="EMBL" id="CP015136">
    <property type="protein sequence ID" value="AMY10350.1"/>
    <property type="molecule type" value="Genomic_DNA"/>
</dbReference>
<name>A0A143PQF6_LUTPR</name>